<evidence type="ECO:0000313" key="1">
    <source>
        <dbReference type="EMBL" id="CCH01929.1"/>
    </source>
</evidence>
<dbReference type="RefSeq" id="WP_015333028.1">
    <property type="nucleotide sequence ID" value="NC_020054.1"/>
</dbReference>
<reference evidence="1 2" key="1">
    <citation type="journal article" date="2012" name="J. Bacteriol.">
        <title>Genome Sequence of Fibrella aestuarina BUZ 2T, a Filamentous Marine Bacterium.</title>
        <authorList>
            <person name="Filippini M."/>
            <person name="Qi W."/>
            <person name="Blom J."/>
            <person name="Goesmann A."/>
            <person name="Smits T.H."/>
            <person name="Bagheri H.C."/>
        </authorList>
    </citation>
    <scope>NUCLEOTIDE SEQUENCE [LARGE SCALE GENOMIC DNA]</scope>
    <source>
        <strain evidence="2">BUZ 2T</strain>
    </source>
</reference>
<dbReference type="STRING" id="1166018.FAES_3923"/>
<accession>I0KCS6</accession>
<dbReference type="EMBL" id="HE796683">
    <property type="protein sequence ID" value="CCH01929.1"/>
    <property type="molecule type" value="Genomic_DNA"/>
</dbReference>
<proteinExistence type="predicted"/>
<sequence length="116" mass="13797">MTHHLSYNIRVSVSVEAAPVFQLEYRSTIRIGRLRLYYWAMIREQEALPADGVELTRTLASVGQFMLDQELQSESRLTRRRARQLAIRKRRQYWQRLTHWLKAFTTSPSPFISNPF</sequence>
<keyword evidence="2" id="KW-1185">Reference proteome</keyword>
<dbReference type="AlphaFoldDB" id="I0KCS6"/>
<dbReference type="Proteomes" id="UP000011058">
    <property type="component" value="Chromosome"/>
</dbReference>
<evidence type="ECO:0000313" key="2">
    <source>
        <dbReference type="Proteomes" id="UP000011058"/>
    </source>
</evidence>
<protein>
    <submittedName>
        <fullName evidence="1">Uncharacterized protein</fullName>
    </submittedName>
</protein>
<dbReference type="KEGG" id="fae:FAES_3923"/>
<gene>
    <name evidence="1" type="ORF">FAES_3923</name>
</gene>
<organism evidence="1 2">
    <name type="scientific">Fibrella aestuarina BUZ 2</name>
    <dbReference type="NCBI Taxonomy" id="1166018"/>
    <lineage>
        <taxon>Bacteria</taxon>
        <taxon>Pseudomonadati</taxon>
        <taxon>Bacteroidota</taxon>
        <taxon>Cytophagia</taxon>
        <taxon>Cytophagales</taxon>
        <taxon>Spirosomataceae</taxon>
        <taxon>Fibrella</taxon>
    </lineage>
</organism>
<name>I0KCS6_9BACT</name>
<dbReference type="HOGENOM" id="CLU_2093198_0_0_10"/>